<protein>
    <submittedName>
        <fullName evidence="3">Uncharacterized protein</fullName>
    </submittedName>
</protein>
<keyword evidence="4" id="KW-1185">Reference proteome</keyword>
<comment type="caution">
    <text evidence="3">The sequence shown here is derived from an EMBL/GenBank/DDBJ whole genome shotgun (WGS) entry which is preliminary data.</text>
</comment>
<keyword evidence="2" id="KW-0472">Membrane</keyword>
<proteinExistence type="predicted"/>
<evidence type="ECO:0000313" key="4">
    <source>
        <dbReference type="Proteomes" id="UP001492380"/>
    </source>
</evidence>
<feature type="region of interest" description="Disordered" evidence="1">
    <location>
        <begin position="166"/>
        <end position="230"/>
    </location>
</feature>
<organism evidence="3 4">
    <name type="scientific">Phyllosticta capitalensis</name>
    <dbReference type="NCBI Taxonomy" id="121624"/>
    <lineage>
        <taxon>Eukaryota</taxon>
        <taxon>Fungi</taxon>
        <taxon>Dikarya</taxon>
        <taxon>Ascomycota</taxon>
        <taxon>Pezizomycotina</taxon>
        <taxon>Dothideomycetes</taxon>
        <taxon>Dothideomycetes incertae sedis</taxon>
        <taxon>Botryosphaeriales</taxon>
        <taxon>Phyllostictaceae</taxon>
        <taxon>Phyllosticta</taxon>
    </lineage>
</organism>
<reference evidence="3 4" key="1">
    <citation type="submission" date="2024-04" db="EMBL/GenBank/DDBJ databases">
        <title>Phyllosticta paracitricarpa is synonymous to the EU quarantine fungus P. citricarpa based on phylogenomic analyses.</title>
        <authorList>
            <consortium name="Lawrence Berkeley National Laboratory"/>
            <person name="Van Ingen-Buijs V.A."/>
            <person name="Van Westerhoven A.C."/>
            <person name="Haridas S."/>
            <person name="Skiadas P."/>
            <person name="Martin F."/>
            <person name="Groenewald J.Z."/>
            <person name="Crous P.W."/>
            <person name="Seidl M.F."/>
        </authorList>
    </citation>
    <scope>NUCLEOTIDE SEQUENCE [LARGE SCALE GENOMIC DNA]</scope>
    <source>
        <strain evidence="3 4">CBS 123374</strain>
    </source>
</reference>
<dbReference type="EMBL" id="JBBWRZ010000005">
    <property type="protein sequence ID" value="KAK8235504.1"/>
    <property type="molecule type" value="Genomic_DNA"/>
</dbReference>
<keyword evidence="2" id="KW-1133">Transmembrane helix</keyword>
<dbReference type="Proteomes" id="UP001492380">
    <property type="component" value="Unassembled WGS sequence"/>
</dbReference>
<sequence length="230" mass="25743">MGRSLRPSANSLAFVDILRLSRPPWPSATCTPCLRAARHASTDSLPRVAQPSLWQNLVPKPFRRGPRPLSARLSRFERLRIIWRNPATAFIAFGLMIGSNAINLLLLRNSMANYSRKADAKIALLKEVFERVQRGEEVDVEGLLGTGNEQVDKEWEEALKEIEEDERAWQSRKRRKANSAEAKDPHDSSSSSRPGLSNDPVSPTMPPGANEASPLNYVVPPESRRPVQFL</sequence>
<gene>
    <name evidence="3" type="ORF">HDK90DRAFT_247871</name>
</gene>
<feature type="compositionally biased region" description="Polar residues" evidence="1">
    <location>
        <begin position="188"/>
        <end position="201"/>
    </location>
</feature>
<evidence type="ECO:0000256" key="1">
    <source>
        <dbReference type="SAM" id="MobiDB-lite"/>
    </source>
</evidence>
<dbReference type="Pfam" id="PF17254">
    <property type="entry name" value="DUF5321"/>
    <property type="match status" value="1"/>
</dbReference>
<name>A0ABR1YPX3_9PEZI</name>
<accession>A0ABR1YPX3</accession>
<feature type="transmembrane region" description="Helical" evidence="2">
    <location>
        <begin position="87"/>
        <end position="107"/>
    </location>
</feature>
<evidence type="ECO:0000256" key="2">
    <source>
        <dbReference type="SAM" id="Phobius"/>
    </source>
</evidence>
<dbReference type="InterPro" id="IPR035213">
    <property type="entry name" value="DUF5321"/>
</dbReference>
<keyword evidence="2" id="KW-0812">Transmembrane</keyword>
<evidence type="ECO:0000313" key="3">
    <source>
        <dbReference type="EMBL" id="KAK8235504.1"/>
    </source>
</evidence>